<dbReference type="AlphaFoldDB" id="A0A6J1LE73"/>
<proteinExistence type="predicted"/>
<dbReference type="OMA" id="NGHKMRM"/>
<evidence type="ECO:0000313" key="3">
    <source>
        <dbReference type="RefSeq" id="XP_023163688.2"/>
    </source>
</evidence>
<dbReference type="InterPro" id="IPR036047">
    <property type="entry name" value="F-box-like_dom_sf"/>
</dbReference>
<sequence>MNSMHILDMPDDCLLMVFHNLDLMSQCNFAFTCARFRVIYDMVYKQHFRCFTWYEPTNHWTTLEVEEFFQLNGHKMRMLAVSDLQEKYFELPLISKANHMINVCVYLKNLQSLILSIDHKLVDIIIEVCKHLHKLENLVVDCASHPNYEFLVLLPCLKSLDINYFVNPHDKVFQRFAELRPDALEHVRIGSEITMKQGKYIAHLRRLTLLNVYNPCYHFFNGVVLQLLNLRVLSITSAQELRWHDFRHLVMHLTFLSTLYIIQCSDIGNEFILFVIQHLNAEMERSVNSRRLPFHLELSETSVTDDINEIEPIKSSHSLLKVVLKNMENYAN</sequence>
<dbReference type="InterPro" id="IPR001810">
    <property type="entry name" value="F-box_dom"/>
</dbReference>
<reference evidence="3" key="1">
    <citation type="submission" date="2025-08" db="UniProtKB">
        <authorList>
            <consortium name="RefSeq"/>
        </authorList>
    </citation>
    <scope>IDENTIFICATION</scope>
    <source>
        <strain evidence="3">15085-1641.00</strain>
        <tissue evidence="3">Whole body</tissue>
    </source>
</reference>
<dbReference type="Proteomes" id="UP000504633">
    <property type="component" value="Unplaced"/>
</dbReference>
<dbReference type="RefSeq" id="XP_023163688.2">
    <property type="nucleotide sequence ID" value="XM_023307920.2"/>
</dbReference>
<evidence type="ECO:0000259" key="1">
    <source>
        <dbReference type="PROSITE" id="PS50181"/>
    </source>
</evidence>
<dbReference type="SUPFAM" id="SSF81383">
    <property type="entry name" value="F-box domain"/>
    <property type="match status" value="1"/>
</dbReference>
<name>A0A6J1LE73_DROHY</name>
<dbReference type="Gene3D" id="3.80.10.10">
    <property type="entry name" value="Ribonuclease Inhibitor"/>
    <property type="match status" value="1"/>
</dbReference>
<evidence type="ECO:0000313" key="2">
    <source>
        <dbReference type="Proteomes" id="UP000504633"/>
    </source>
</evidence>
<dbReference type="GeneID" id="111594563"/>
<dbReference type="PROSITE" id="PS50181">
    <property type="entry name" value="FBOX"/>
    <property type="match status" value="1"/>
</dbReference>
<keyword evidence="2" id="KW-1185">Reference proteome</keyword>
<dbReference type="CDD" id="cd09917">
    <property type="entry name" value="F-box_SF"/>
    <property type="match status" value="1"/>
</dbReference>
<protein>
    <submittedName>
        <fullName evidence="3">Uncharacterized protein LOC111594563</fullName>
    </submittedName>
</protein>
<accession>A0A6J1LE73</accession>
<dbReference type="KEGG" id="dhe:111594563"/>
<organism evidence="2 3">
    <name type="scientific">Drosophila hydei</name>
    <name type="common">Fruit fly</name>
    <dbReference type="NCBI Taxonomy" id="7224"/>
    <lineage>
        <taxon>Eukaryota</taxon>
        <taxon>Metazoa</taxon>
        <taxon>Ecdysozoa</taxon>
        <taxon>Arthropoda</taxon>
        <taxon>Hexapoda</taxon>
        <taxon>Insecta</taxon>
        <taxon>Pterygota</taxon>
        <taxon>Neoptera</taxon>
        <taxon>Endopterygota</taxon>
        <taxon>Diptera</taxon>
        <taxon>Brachycera</taxon>
        <taxon>Muscomorpha</taxon>
        <taxon>Ephydroidea</taxon>
        <taxon>Drosophilidae</taxon>
        <taxon>Drosophila</taxon>
    </lineage>
</organism>
<gene>
    <name evidence="3" type="primary">LOC111594563</name>
</gene>
<dbReference type="SUPFAM" id="SSF52047">
    <property type="entry name" value="RNI-like"/>
    <property type="match status" value="1"/>
</dbReference>
<feature type="domain" description="F-box" evidence="1">
    <location>
        <begin position="3"/>
        <end position="47"/>
    </location>
</feature>
<dbReference type="Pfam" id="PF00646">
    <property type="entry name" value="F-box"/>
    <property type="match status" value="1"/>
</dbReference>
<dbReference type="InterPro" id="IPR032675">
    <property type="entry name" value="LRR_dom_sf"/>
</dbReference>
<dbReference type="OrthoDB" id="7847601at2759"/>